<proteinExistence type="predicted"/>
<evidence type="ECO:0000256" key="1">
    <source>
        <dbReference type="SAM" id="MobiDB-lite"/>
    </source>
</evidence>
<reference evidence="2 3" key="1">
    <citation type="submission" date="2021-06" db="EMBL/GenBank/DDBJ databases">
        <title>Caerostris darwini draft genome.</title>
        <authorList>
            <person name="Kono N."/>
            <person name="Arakawa K."/>
        </authorList>
    </citation>
    <scope>NUCLEOTIDE SEQUENCE [LARGE SCALE GENOMIC DNA]</scope>
</reference>
<keyword evidence="3" id="KW-1185">Reference proteome</keyword>
<sequence>MARGSHVSGKPLNPTTQHRQEHDRSVTLTSPASRKEVQLEKKKNHFTQQQKEKRKKKDGPVAEILKLITPRFHCVRREDPFRYRSHLVRGLFSLWHNLIFHDVSRLRHLRHEPYIH</sequence>
<name>A0AAV4NBH5_9ARAC</name>
<dbReference type="AlphaFoldDB" id="A0AAV4NBH5"/>
<gene>
    <name evidence="2" type="ORF">CDAR_195531</name>
</gene>
<protein>
    <submittedName>
        <fullName evidence="2">Uncharacterized protein</fullName>
    </submittedName>
</protein>
<evidence type="ECO:0000313" key="3">
    <source>
        <dbReference type="Proteomes" id="UP001054837"/>
    </source>
</evidence>
<evidence type="ECO:0000313" key="2">
    <source>
        <dbReference type="EMBL" id="GIX81961.1"/>
    </source>
</evidence>
<feature type="region of interest" description="Disordered" evidence="1">
    <location>
        <begin position="1"/>
        <end position="60"/>
    </location>
</feature>
<organism evidence="2 3">
    <name type="scientific">Caerostris darwini</name>
    <dbReference type="NCBI Taxonomy" id="1538125"/>
    <lineage>
        <taxon>Eukaryota</taxon>
        <taxon>Metazoa</taxon>
        <taxon>Ecdysozoa</taxon>
        <taxon>Arthropoda</taxon>
        <taxon>Chelicerata</taxon>
        <taxon>Arachnida</taxon>
        <taxon>Araneae</taxon>
        <taxon>Araneomorphae</taxon>
        <taxon>Entelegynae</taxon>
        <taxon>Araneoidea</taxon>
        <taxon>Araneidae</taxon>
        <taxon>Caerostris</taxon>
    </lineage>
</organism>
<dbReference type="EMBL" id="BPLQ01001458">
    <property type="protein sequence ID" value="GIX81961.1"/>
    <property type="molecule type" value="Genomic_DNA"/>
</dbReference>
<accession>A0AAV4NBH5</accession>
<dbReference type="Proteomes" id="UP001054837">
    <property type="component" value="Unassembled WGS sequence"/>
</dbReference>
<comment type="caution">
    <text evidence="2">The sequence shown here is derived from an EMBL/GenBank/DDBJ whole genome shotgun (WGS) entry which is preliminary data.</text>
</comment>